<protein>
    <submittedName>
        <fullName evidence="1">Uncharacterized protein</fullName>
    </submittedName>
</protein>
<comment type="caution">
    <text evidence="1">The sequence shown here is derived from an EMBL/GenBank/DDBJ whole genome shotgun (WGS) entry which is preliminary data.</text>
</comment>
<accession>A0A8T2TQR8</accession>
<evidence type="ECO:0000313" key="1">
    <source>
        <dbReference type="EMBL" id="KAH7424660.1"/>
    </source>
</evidence>
<name>A0A8T2TQR8_CERRI</name>
<dbReference type="Proteomes" id="UP000825935">
    <property type="component" value="Chromosome 11"/>
</dbReference>
<evidence type="ECO:0000313" key="2">
    <source>
        <dbReference type="Proteomes" id="UP000825935"/>
    </source>
</evidence>
<organism evidence="1 2">
    <name type="scientific">Ceratopteris richardii</name>
    <name type="common">Triangle waterfern</name>
    <dbReference type="NCBI Taxonomy" id="49495"/>
    <lineage>
        <taxon>Eukaryota</taxon>
        <taxon>Viridiplantae</taxon>
        <taxon>Streptophyta</taxon>
        <taxon>Embryophyta</taxon>
        <taxon>Tracheophyta</taxon>
        <taxon>Polypodiopsida</taxon>
        <taxon>Polypodiidae</taxon>
        <taxon>Polypodiales</taxon>
        <taxon>Pteridineae</taxon>
        <taxon>Pteridaceae</taxon>
        <taxon>Parkerioideae</taxon>
        <taxon>Ceratopteris</taxon>
    </lineage>
</organism>
<proteinExistence type="predicted"/>
<gene>
    <name evidence="1" type="ORF">KP509_11G018500</name>
</gene>
<dbReference type="AlphaFoldDB" id="A0A8T2TQR8"/>
<dbReference type="EMBL" id="CM035416">
    <property type="protein sequence ID" value="KAH7424660.1"/>
    <property type="molecule type" value="Genomic_DNA"/>
</dbReference>
<reference evidence="1" key="1">
    <citation type="submission" date="2021-08" db="EMBL/GenBank/DDBJ databases">
        <title>WGS assembly of Ceratopteris richardii.</title>
        <authorList>
            <person name="Marchant D.B."/>
            <person name="Chen G."/>
            <person name="Jenkins J."/>
            <person name="Shu S."/>
            <person name="Leebens-Mack J."/>
            <person name="Grimwood J."/>
            <person name="Schmutz J."/>
            <person name="Soltis P."/>
            <person name="Soltis D."/>
            <person name="Chen Z.-H."/>
        </authorList>
    </citation>
    <scope>NUCLEOTIDE SEQUENCE</scope>
    <source>
        <strain evidence="1">Whitten #5841</strain>
        <tissue evidence="1">Leaf</tissue>
    </source>
</reference>
<sequence length="115" mass="13465">MLFHGTTYQEDYMVNQFRSGLNPEVKYLLLSMPQANTLEDVINQAIQCENQLLKETQVQESEVLNKEDTIPQESKSRIFEGQEVIMNDMEHTNYEDKKKIKDKEEFVFNQGSVLT</sequence>
<keyword evidence="2" id="KW-1185">Reference proteome</keyword>